<dbReference type="PANTHER" id="PTHR46957">
    <property type="entry name" value="CYTOKINE RECEPTOR"/>
    <property type="match status" value="1"/>
</dbReference>
<dbReference type="InterPro" id="IPR011041">
    <property type="entry name" value="Quinoprot_gluc/sorb_DH_b-prop"/>
</dbReference>
<accession>A0A2U1ZV63</accession>
<evidence type="ECO:0000256" key="2">
    <source>
        <dbReference type="ARBA" id="ARBA00023295"/>
    </source>
</evidence>
<keyword evidence="8" id="KW-1185">Reference proteome</keyword>
<sequence length="2464" mass="254806">MGRPADTDIAGYRVYRSATTPVATTGNGIGGAALLTGTTFSDPDTFVGQTWNYAVVAVDSSGATSPAATTAATVPSPAGEPIAKIDFTTAAAAPAAGYTKDSGAPYSAAAGSGWVTADDKTPFDFALNTRVRPYVAPATHTDPRLLSLIHMAFGQSGSTQTPPNPATGITTEIGEYRYDLPNGTYTVVVAVGDTAGGNYDSIHQVAAEGATIVGPFTGVATNQFEQGIAEVEITDGQLNLAAEGDNTKISFVEIYRTAEAVEAPAAPTGVTATLGADKVSAALAWTAVEGATSYEVFRSTTTPVAVDGEPLATVTAPAFGDTGLAAGTTYHYAVVAVNEGGSSSASAEASVVVPAAPVAPAAPANLTATVAASSATLAWTASQGATGYAVYRSATSPVATDGAPLNAAPLTTAGYTDSTVAAGQTYHYAVVALGEGTLRSPASNEASVTVPQAPVAPAAPVVTGAVDGDDVDLTWPAVAGATSYDVYRSTSATVVTTGTPLAAGVTTPSHTDTTVQPGTTYRYAVVAVNAAGRSAASATVSVNVPLASCAASEWTVEHFGGKFLLGSVLASDCVSAIDMNLATNASPAPGVPAVNFSSRYTRVIDEGAGTYTFTANSDDGVRVYVDGVAVINKWVNQAATTTHTAAVTLDDGPHTVIVEYYQGTGAAKLKVSYSTELATCDADEWSVDHFNGKFLQGSALASDCVSAIDMNLATNASPAPGVPAVNFSSRYTRVIDEGAGTYTFTANSDDGVRVYVDGVAVIDKWIKQAATTTHTAAVPLTDGPHTIIVEYYQGTGAAKLKVSYSTELATCDADEWSVDHFNGKFLQGSALASDCVSAVDMNLAIDASPAPGVPAVNFSSRYTRVIDEGAGTYTFTANSDDGVRVYVDGVAVIDKWIKQAATTTHTATVPLTAGPHTVVVEYYQGTGAAKLKVSYVRQGADTQAPNAPTALTATAADASVVLGWTASTSTDTVGYHVYRATAAGVPVTGTPLNAAPLTGTSFTDTTAAANASYHYVVIAVDGAGNRSTASNEVTGGWTSVPDTEAPAVPTALAAVSGNASVALTWTASTSSDTAGYRVYRDLEPGVFGNGDLVSGAALVTGTTWTDTSVTNGTTYFYVVVAVDGAGNASLGSNEVISRPTVPNTTNIKVDFTAANAVPAAGYVADWGQAFGARSSANQGTGLTYGWVDEDGHELALLTNGRDRNRPGVDERLDSMLHMQYGDVDNGNGTSGVKTEGTWELAVPEGLYEVTVAVGDQPGANNVYDSQHTINVEGAVGVNAYQATTAAEFSTATVTVGVWDGRLTLDPRTGFNTKIAYVDVKAITYDRPHVWTVFPENRVLDADVNGGVAATIKVPYAGFGVDDTTMPGNVKLFRVSDNSEVAGSTNTSGGNDTVNFAPAEPLSPNTTYRFEVTNGVKDRLGNAWVPFTSIFTTGGGVIDPGGSEFEPLTNIAFEKVELPIGNGKYWASFVFGPDGKLYGSTIGQGLFRFTVNADGTLSNMQDLGYQGIAMIGLLFDQSSTAGDLKLWVTNTSPNVSNEQNQWASGISLLTGANLQNRKQVFTEMPRSQSDHLTNSMTYGPNGDIYVLQGSNQAGGDLDGTWGQRGEQLLTAALLHFDPDHARIQQSINDPQGDDPLSVKTAQGGTYNPYATTAPLKIYATGIRNAYDVVYHSNGHLYVPTNGTAAGGNTPGVTYNAATDTYTRQAAAGIPGFATVNGQDVTAACRARDLRDPSYTPRSVPPTSNVPTQRDHLYDVVAGGYYGHPNPTRCEWVLHEGNDPANPPKWGGGAAGNQTKYPVGVLPESTYKGVAYDFEFNKSPNGAIEYHSATFGGQLEKALVVVRFSNNNDLIFMQADPVTGKILGAQTEVGLTGVPNTTMQGVGGFNDPLEVVEDTRNGNLYLNQYDRSGSAQKLYLLRVPASQQAATIKVSKDELVLSAAKSNAGNASAAQKTDVETVTVTNSSTEAVPFSAAVSGTNASEFTVVGTVPTTLAAGASTTLQVRFTPGTTIGERSAQLTLTGGTTTATLGLYGLATNGIEGGNEPPLNSVLGTLGYEVNVGWTGLAIGMSPSALGEEVLEPLFVKSGTGPVTWKALAHYAPAENIPFGWYTGDGAAANRNQVGGINGTNTAGGGYQSLLPPVTSGSTPVFDPGAAEFGFYYYSGVFNRYGFTEDRLNSPAADAHRARIYPAKNRSGVRIANTYIVAFEDASNGDYQDYLFLVSGIKPVTETGSGGDAIKVDFTSPTGEVVAGYLRDHGQAYGPRTGAGQGSGLTYGWKGQTTEDDLDISVGGTTPGNGRDRNSSQADARLDSFVHMQPLDVAGTFNGTAINAYWELQVPNGTYEVTVGVGDPNVGTDVESHLIRAEGTTILTAFTPSGAAGSNTRHKVSTGTVQVTDGALTIDPVGGRNTKIGFVDVVPVGAPTRVGTTPRTALRSRSRSSRTAPRCRRAGRRRPAARTRPSGATAG</sequence>
<dbReference type="PROSITE" id="PS51820">
    <property type="entry name" value="PA14"/>
    <property type="match status" value="3"/>
</dbReference>
<dbReference type="InterPro" id="IPR013783">
    <property type="entry name" value="Ig-like_fold"/>
</dbReference>
<dbReference type="SUPFAM" id="SSF49785">
    <property type="entry name" value="Galactose-binding domain-like"/>
    <property type="match status" value="3"/>
</dbReference>
<feature type="region of interest" description="Disordered" evidence="4">
    <location>
        <begin position="2419"/>
        <end position="2464"/>
    </location>
</feature>
<feature type="domain" description="Fibronectin type-III" evidence="5">
    <location>
        <begin position="456"/>
        <end position="547"/>
    </location>
</feature>
<feature type="compositionally biased region" description="Basic residues" evidence="4">
    <location>
        <begin position="2431"/>
        <end position="2454"/>
    </location>
</feature>
<feature type="domain" description="Fibronectin type-III" evidence="5">
    <location>
        <begin position="263"/>
        <end position="356"/>
    </location>
</feature>
<evidence type="ECO:0000313" key="7">
    <source>
        <dbReference type="EMBL" id="PWD50876.1"/>
    </source>
</evidence>
<name>A0A2U1ZV63_9MICO</name>
<evidence type="ECO:0000259" key="6">
    <source>
        <dbReference type="PROSITE" id="PS51820"/>
    </source>
</evidence>
<feature type="domain" description="Fibronectin type-III" evidence="5">
    <location>
        <begin position="1045"/>
        <end position="1143"/>
    </location>
</feature>
<dbReference type="InterPro" id="IPR011042">
    <property type="entry name" value="6-blade_b-propeller_TolB-like"/>
</dbReference>
<feature type="domain" description="Fibronectin type-III" evidence="5">
    <location>
        <begin position="362"/>
        <end position="453"/>
    </location>
</feature>
<dbReference type="OrthoDB" id="3751446at2"/>
<dbReference type="GO" id="GO:0000272">
    <property type="term" value="P:polysaccharide catabolic process"/>
    <property type="evidence" value="ECO:0007669"/>
    <property type="project" value="UniProtKB-KW"/>
</dbReference>
<dbReference type="GO" id="GO:0016798">
    <property type="term" value="F:hydrolase activity, acting on glycosyl bonds"/>
    <property type="evidence" value="ECO:0007669"/>
    <property type="project" value="UniProtKB-KW"/>
</dbReference>
<dbReference type="InterPro" id="IPR032812">
    <property type="entry name" value="SbsA_Ig"/>
</dbReference>
<evidence type="ECO:0000313" key="8">
    <source>
        <dbReference type="Proteomes" id="UP000245166"/>
    </source>
</evidence>
<evidence type="ECO:0000256" key="3">
    <source>
        <dbReference type="ARBA" id="ARBA00023326"/>
    </source>
</evidence>
<dbReference type="InterPro" id="IPR003961">
    <property type="entry name" value="FN3_dom"/>
</dbReference>
<organism evidence="7 8">
    <name type="scientific">Serinibacter arcticus</name>
    <dbReference type="NCBI Taxonomy" id="1655435"/>
    <lineage>
        <taxon>Bacteria</taxon>
        <taxon>Bacillati</taxon>
        <taxon>Actinomycetota</taxon>
        <taxon>Actinomycetes</taxon>
        <taxon>Micrococcales</taxon>
        <taxon>Beutenbergiaceae</taxon>
        <taxon>Serinibacter</taxon>
    </lineage>
</organism>
<reference evidence="7 8" key="1">
    <citation type="submission" date="2018-03" db="EMBL/GenBank/DDBJ databases">
        <title>Genome assembly of novel Miniimonas species PCH200.</title>
        <authorList>
            <person name="Thakur V."/>
            <person name="Kumar V."/>
            <person name="Singh D."/>
        </authorList>
    </citation>
    <scope>NUCLEOTIDE SEQUENCE [LARGE SCALE GENOMIC DNA]</scope>
    <source>
        <strain evidence="7 8">PCH200</strain>
    </source>
</reference>
<keyword evidence="1" id="KW-0732">Signal</keyword>
<dbReference type="Pfam" id="PF13205">
    <property type="entry name" value="Big_5"/>
    <property type="match status" value="1"/>
</dbReference>
<feature type="domain" description="PA14" evidence="6">
    <location>
        <begin position="811"/>
        <end position="950"/>
    </location>
</feature>
<dbReference type="SMART" id="SM00060">
    <property type="entry name" value="FN3"/>
    <property type="match status" value="5"/>
</dbReference>
<keyword evidence="2" id="KW-0326">Glycosidase</keyword>
<dbReference type="SMART" id="SM00758">
    <property type="entry name" value="PA14"/>
    <property type="match status" value="3"/>
</dbReference>
<dbReference type="EMBL" id="PYHR01000002">
    <property type="protein sequence ID" value="PWD50876.1"/>
    <property type="molecule type" value="Genomic_DNA"/>
</dbReference>
<keyword evidence="2" id="KW-0378">Hydrolase</keyword>
<dbReference type="Proteomes" id="UP000245166">
    <property type="component" value="Unassembled WGS sequence"/>
</dbReference>
<feature type="domain" description="PA14" evidence="6">
    <location>
        <begin position="549"/>
        <end position="689"/>
    </location>
</feature>
<keyword evidence="3" id="KW-0119">Carbohydrate metabolism</keyword>
<gene>
    <name evidence="7" type="ORF">C8046_09645</name>
</gene>
<dbReference type="GO" id="GO:0016020">
    <property type="term" value="C:membrane"/>
    <property type="evidence" value="ECO:0007669"/>
    <property type="project" value="UniProtKB-SubCell"/>
</dbReference>
<evidence type="ECO:0000256" key="4">
    <source>
        <dbReference type="SAM" id="MobiDB-lite"/>
    </source>
</evidence>
<dbReference type="InterPro" id="IPR036116">
    <property type="entry name" value="FN3_sf"/>
</dbReference>
<protein>
    <submittedName>
        <fullName evidence="7">Uncharacterized protein</fullName>
    </submittedName>
</protein>
<dbReference type="SUPFAM" id="SSF56988">
    <property type="entry name" value="Anthrax protective antigen"/>
    <property type="match status" value="3"/>
</dbReference>
<dbReference type="CDD" id="cd00063">
    <property type="entry name" value="FN3"/>
    <property type="match status" value="1"/>
</dbReference>
<dbReference type="InterPro" id="IPR037524">
    <property type="entry name" value="PA14/GLEYA"/>
</dbReference>
<dbReference type="InterPro" id="IPR011658">
    <property type="entry name" value="PA14_dom"/>
</dbReference>
<dbReference type="PANTHER" id="PTHR46957:SF3">
    <property type="entry name" value="CYTOKINE RECEPTOR"/>
    <property type="match status" value="1"/>
</dbReference>
<dbReference type="InterPro" id="IPR008979">
    <property type="entry name" value="Galactose-bd-like_sf"/>
</dbReference>
<dbReference type="Gene3D" id="2.120.10.30">
    <property type="entry name" value="TolB, C-terminal domain"/>
    <property type="match status" value="1"/>
</dbReference>
<proteinExistence type="predicted"/>
<dbReference type="Gene3D" id="2.60.120.430">
    <property type="entry name" value="Galactose-binding lectin"/>
    <property type="match status" value="3"/>
</dbReference>
<dbReference type="InterPro" id="IPR050713">
    <property type="entry name" value="RTP_Phos/Ushers"/>
</dbReference>
<feature type="compositionally biased region" description="Low complexity" evidence="4">
    <location>
        <begin position="2455"/>
        <end position="2464"/>
    </location>
</feature>
<dbReference type="SUPFAM" id="SSF49265">
    <property type="entry name" value="Fibronectin type III"/>
    <property type="match status" value="3"/>
</dbReference>
<feature type="domain" description="Fibronectin type-III" evidence="5">
    <location>
        <begin position="944"/>
        <end position="1041"/>
    </location>
</feature>
<feature type="domain" description="PA14" evidence="6">
    <location>
        <begin position="680"/>
        <end position="820"/>
    </location>
</feature>
<dbReference type="Gene3D" id="2.60.40.1220">
    <property type="match status" value="1"/>
</dbReference>
<evidence type="ECO:0000256" key="1">
    <source>
        <dbReference type="ARBA" id="ARBA00022729"/>
    </source>
</evidence>
<dbReference type="SUPFAM" id="SSF50952">
    <property type="entry name" value="Soluble quinoprotein glucose dehydrogenase"/>
    <property type="match status" value="1"/>
</dbReference>
<dbReference type="Gene3D" id="2.60.40.10">
    <property type="entry name" value="Immunoglobulins"/>
    <property type="match status" value="7"/>
</dbReference>
<keyword evidence="3" id="KW-0624">Polysaccharide degradation</keyword>
<dbReference type="Gene3D" id="3.90.182.10">
    <property type="entry name" value="Toxin - Anthrax Protective Antigen,domain 1"/>
    <property type="match status" value="3"/>
</dbReference>
<comment type="caution">
    <text evidence="7">The sequence shown here is derived from an EMBL/GenBank/DDBJ whole genome shotgun (WGS) entry which is preliminary data.</text>
</comment>
<evidence type="ECO:0000259" key="5">
    <source>
        <dbReference type="PROSITE" id="PS50853"/>
    </source>
</evidence>
<feature type="region of interest" description="Disordered" evidence="4">
    <location>
        <begin position="2281"/>
        <end position="2301"/>
    </location>
</feature>
<dbReference type="Pfam" id="PF07691">
    <property type="entry name" value="PA14"/>
    <property type="match status" value="3"/>
</dbReference>
<dbReference type="InterPro" id="IPR014755">
    <property type="entry name" value="Cu-Rt/internalin_Ig-like"/>
</dbReference>
<dbReference type="PROSITE" id="PS50853">
    <property type="entry name" value="FN3"/>
    <property type="match status" value="5"/>
</dbReference>